<dbReference type="Proteomes" id="UP000325289">
    <property type="component" value="Unassembled WGS sequence"/>
</dbReference>
<dbReference type="PANTHER" id="PTHR43179:SF12">
    <property type="entry name" value="GALACTOFURANOSYLTRANSFERASE GLFT2"/>
    <property type="match status" value="1"/>
</dbReference>
<keyword evidence="6" id="KW-1185">Reference proteome</keyword>
<feature type="domain" description="Glycosyltransferase 2-like" evidence="4">
    <location>
        <begin position="8"/>
        <end position="158"/>
    </location>
</feature>
<gene>
    <name evidence="5" type="ORF">SAMN04515678_1178</name>
</gene>
<proteinExistence type="inferred from homology"/>
<comment type="similarity">
    <text evidence="1">Belongs to the glycosyltransferase 2 family.</text>
</comment>
<reference evidence="5 6" key="1">
    <citation type="submission" date="2016-10" db="EMBL/GenBank/DDBJ databases">
        <authorList>
            <person name="Varghese N."/>
            <person name="Submissions S."/>
        </authorList>
    </citation>
    <scope>NUCLEOTIDE SEQUENCE [LARGE SCALE GENOMIC DNA]</scope>
    <source>
        <strain evidence="6">YIM D21,KCTC 23444,ACCC 10710</strain>
    </source>
</reference>
<evidence type="ECO:0000256" key="3">
    <source>
        <dbReference type="ARBA" id="ARBA00022679"/>
    </source>
</evidence>
<evidence type="ECO:0000256" key="1">
    <source>
        <dbReference type="ARBA" id="ARBA00006739"/>
    </source>
</evidence>
<dbReference type="EMBL" id="FOMS01000017">
    <property type="protein sequence ID" value="SFE80079.1"/>
    <property type="molecule type" value="Genomic_DNA"/>
</dbReference>
<keyword evidence="2" id="KW-0328">Glycosyltransferase</keyword>
<evidence type="ECO:0000313" key="6">
    <source>
        <dbReference type="Proteomes" id="UP000325289"/>
    </source>
</evidence>
<dbReference type="InterPro" id="IPR001173">
    <property type="entry name" value="Glyco_trans_2-like"/>
</dbReference>
<keyword evidence="3 5" id="KW-0808">Transferase</keyword>
<dbReference type="RefSeq" id="WP_149758277.1">
    <property type="nucleotide sequence ID" value="NZ_FOMS01000017.1"/>
</dbReference>
<dbReference type="SUPFAM" id="SSF53448">
    <property type="entry name" value="Nucleotide-diphospho-sugar transferases"/>
    <property type="match status" value="1"/>
</dbReference>
<protein>
    <submittedName>
        <fullName evidence="5">Glycosyltransferase, GT2 family</fullName>
    </submittedName>
</protein>
<evidence type="ECO:0000313" key="5">
    <source>
        <dbReference type="EMBL" id="SFE80079.1"/>
    </source>
</evidence>
<dbReference type="AlphaFoldDB" id="A0A1I2DI22"/>
<dbReference type="OrthoDB" id="6653642at2"/>
<accession>A0A1I2DI22</accession>
<dbReference type="PANTHER" id="PTHR43179">
    <property type="entry name" value="RHAMNOSYLTRANSFERASE WBBL"/>
    <property type="match status" value="1"/>
</dbReference>
<sequence length="289" mass="32111">MTRRPKATIIVPHFRDNARLQRCLAALVPQLRPDVEALVVDNGSPECPSVPAPVRLVCENRSGAAHARNRGVHESSGELLFFLDSDCVPERDWLETALRTARNGDVVGGAVVVFDEAPPPHTGAQLFERIFAFDNERYVTRKGFSVTANMLTSRAVFEAVGPFRDGVSEDLDWCLRARAAGFSIAYAHALRVAHPSRADWTELRRKWRRLTREGFGVNGASPRARLIWALRALAMPPSVLAHLPRILRAPGLRGTEKTRALAVLVRLRLLRMTWMLAQAFGPDKLNDGT</sequence>
<evidence type="ECO:0000259" key="4">
    <source>
        <dbReference type="Pfam" id="PF00535"/>
    </source>
</evidence>
<dbReference type="GO" id="GO:0016757">
    <property type="term" value="F:glycosyltransferase activity"/>
    <property type="evidence" value="ECO:0007669"/>
    <property type="project" value="UniProtKB-KW"/>
</dbReference>
<dbReference type="Pfam" id="PF00535">
    <property type="entry name" value="Glycos_transf_2"/>
    <property type="match status" value="1"/>
</dbReference>
<name>A0A1I2DI22_9RHOB</name>
<dbReference type="Gene3D" id="3.90.550.10">
    <property type="entry name" value="Spore Coat Polysaccharide Biosynthesis Protein SpsA, Chain A"/>
    <property type="match status" value="1"/>
</dbReference>
<organism evidence="5 6">
    <name type="scientific">Roseivivax sediminis</name>
    <dbReference type="NCBI Taxonomy" id="936889"/>
    <lineage>
        <taxon>Bacteria</taxon>
        <taxon>Pseudomonadati</taxon>
        <taxon>Pseudomonadota</taxon>
        <taxon>Alphaproteobacteria</taxon>
        <taxon>Rhodobacterales</taxon>
        <taxon>Roseobacteraceae</taxon>
        <taxon>Roseivivax</taxon>
    </lineage>
</organism>
<evidence type="ECO:0000256" key="2">
    <source>
        <dbReference type="ARBA" id="ARBA00022676"/>
    </source>
</evidence>
<dbReference type="InterPro" id="IPR029044">
    <property type="entry name" value="Nucleotide-diphossugar_trans"/>
</dbReference>